<dbReference type="AlphaFoldDB" id="A0A284S0F3"/>
<proteinExistence type="predicted"/>
<organism evidence="1 2">
    <name type="scientific">Armillaria ostoyae</name>
    <name type="common">Armillaria root rot fungus</name>
    <dbReference type="NCBI Taxonomy" id="47428"/>
    <lineage>
        <taxon>Eukaryota</taxon>
        <taxon>Fungi</taxon>
        <taxon>Dikarya</taxon>
        <taxon>Basidiomycota</taxon>
        <taxon>Agaricomycotina</taxon>
        <taxon>Agaricomycetes</taxon>
        <taxon>Agaricomycetidae</taxon>
        <taxon>Agaricales</taxon>
        <taxon>Marasmiineae</taxon>
        <taxon>Physalacriaceae</taxon>
        <taxon>Armillaria</taxon>
    </lineage>
</organism>
<evidence type="ECO:0000313" key="2">
    <source>
        <dbReference type="Proteomes" id="UP000219338"/>
    </source>
</evidence>
<gene>
    <name evidence="1" type="ORF">ARMOST_17949</name>
</gene>
<reference evidence="2" key="1">
    <citation type="journal article" date="2017" name="Nat. Ecol. Evol.">
        <title>Genome expansion and lineage-specific genetic innovations in the forest pathogenic fungi Armillaria.</title>
        <authorList>
            <person name="Sipos G."/>
            <person name="Prasanna A.N."/>
            <person name="Walter M.C."/>
            <person name="O'Connor E."/>
            <person name="Balint B."/>
            <person name="Krizsan K."/>
            <person name="Kiss B."/>
            <person name="Hess J."/>
            <person name="Varga T."/>
            <person name="Slot J."/>
            <person name="Riley R."/>
            <person name="Boka B."/>
            <person name="Rigling D."/>
            <person name="Barry K."/>
            <person name="Lee J."/>
            <person name="Mihaltcheva S."/>
            <person name="LaButti K."/>
            <person name="Lipzen A."/>
            <person name="Waldron R."/>
            <person name="Moloney N.M."/>
            <person name="Sperisen C."/>
            <person name="Kredics L."/>
            <person name="Vagvoelgyi C."/>
            <person name="Patrignani A."/>
            <person name="Fitzpatrick D."/>
            <person name="Nagy I."/>
            <person name="Doyle S."/>
            <person name="Anderson J.B."/>
            <person name="Grigoriev I.V."/>
            <person name="Gueldener U."/>
            <person name="Muensterkoetter M."/>
            <person name="Nagy L.G."/>
        </authorList>
    </citation>
    <scope>NUCLEOTIDE SEQUENCE [LARGE SCALE GENOMIC DNA]</scope>
    <source>
        <strain evidence="2">C18/9</strain>
    </source>
</reference>
<keyword evidence="2" id="KW-1185">Reference proteome</keyword>
<accession>A0A284S0F3</accession>
<sequence>MSILNIQGQGEPHALTSMRILYSTNTGYESLLRRNQALEPDGMVKKSASDTLPPAPINTTLWKEDSRNYCGRYVSMIGWDGTAAGSINHLPKY</sequence>
<name>A0A284S0F3_ARMOS</name>
<evidence type="ECO:0000313" key="1">
    <source>
        <dbReference type="EMBL" id="SJL14490.1"/>
    </source>
</evidence>
<protein>
    <submittedName>
        <fullName evidence="1">Uncharacterized protein</fullName>
    </submittedName>
</protein>
<dbReference type="EMBL" id="FUEG01000024">
    <property type="protein sequence ID" value="SJL14490.1"/>
    <property type="molecule type" value="Genomic_DNA"/>
</dbReference>
<dbReference type="Proteomes" id="UP000219338">
    <property type="component" value="Unassembled WGS sequence"/>
</dbReference>